<evidence type="ECO:0000313" key="8">
    <source>
        <dbReference type="Proteomes" id="UP000472267"/>
    </source>
</evidence>
<evidence type="ECO:0000313" key="7">
    <source>
        <dbReference type="Ensembl" id="ENSSFAP00005003409.1"/>
    </source>
</evidence>
<dbReference type="GO" id="GO:0004930">
    <property type="term" value="F:G protein-coupled receptor activity"/>
    <property type="evidence" value="ECO:0007669"/>
    <property type="project" value="InterPro"/>
</dbReference>
<dbReference type="GO" id="GO:0005549">
    <property type="term" value="F:odorant binding"/>
    <property type="evidence" value="ECO:0007669"/>
    <property type="project" value="TreeGrafter"/>
</dbReference>
<evidence type="ECO:0000256" key="1">
    <source>
        <dbReference type="ARBA" id="ARBA00004370"/>
    </source>
</evidence>
<dbReference type="InterPro" id="IPR052921">
    <property type="entry name" value="GPCR1_Superfamily_Member"/>
</dbReference>
<dbReference type="PANTHER" id="PTHR26451:SF998">
    <property type="entry name" value="ODORANT RECEPTOR-RELATED"/>
    <property type="match status" value="1"/>
</dbReference>
<evidence type="ECO:0000256" key="3">
    <source>
        <dbReference type="ARBA" id="ARBA00022989"/>
    </source>
</evidence>
<dbReference type="PROSITE" id="PS50262">
    <property type="entry name" value="G_PROTEIN_RECEP_F1_2"/>
    <property type="match status" value="1"/>
</dbReference>
<dbReference type="Ensembl" id="ENSSFAT00005003660.1">
    <property type="protein sequence ID" value="ENSSFAP00005003409.1"/>
    <property type="gene ID" value="ENSSFAG00005002292.1"/>
</dbReference>
<dbReference type="Pfam" id="PF00001">
    <property type="entry name" value="7tm_1"/>
    <property type="match status" value="1"/>
</dbReference>
<dbReference type="InterPro" id="IPR017452">
    <property type="entry name" value="GPCR_Rhodpsn_7TM"/>
</dbReference>
<feature type="transmembrane region" description="Helical" evidence="5">
    <location>
        <begin position="195"/>
        <end position="216"/>
    </location>
</feature>
<feature type="transmembrane region" description="Helical" evidence="5">
    <location>
        <begin position="84"/>
        <end position="103"/>
    </location>
</feature>
<keyword evidence="2 5" id="KW-0812">Transmembrane</keyword>
<organism evidence="7 8">
    <name type="scientific">Salarias fasciatus</name>
    <name type="common">Jewelled blenny</name>
    <name type="synonym">Blennius fasciatus</name>
    <dbReference type="NCBI Taxonomy" id="181472"/>
    <lineage>
        <taxon>Eukaryota</taxon>
        <taxon>Metazoa</taxon>
        <taxon>Chordata</taxon>
        <taxon>Craniata</taxon>
        <taxon>Vertebrata</taxon>
        <taxon>Euteleostomi</taxon>
        <taxon>Actinopterygii</taxon>
        <taxon>Neopterygii</taxon>
        <taxon>Teleostei</taxon>
        <taxon>Neoteleostei</taxon>
        <taxon>Acanthomorphata</taxon>
        <taxon>Ovalentaria</taxon>
        <taxon>Blenniimorphae</taxon>
        <taxon>Blenniiformes</taxon>
        <taxon>Blennioidei</taxon>
        <taxon>Blenniidae</taxon>
        <taxon>Salariinae</taxon>
        <taxon>Salarias</taxon>
    </lineage>
</organism>
<reference evidence="7" key="2">
    <citation type="submission" date="2025-08" db="UniProtKB">
        <authorList>
            <consortium name="Ensembl"/>
        </authorList>
    </citation>
    <scope>IDENTIFICATION</scope>
</reference>
<evidence type="ECO:0000256" key="5">
    <source>
        <dbReference type="SAM" id="Phobius"/>
    </source>
</evidence>
<feature type="transmembrane region" description="Helical" evidence="5">
    <location>
        <begin position="263"/>
        <end position="286"/>
    </location>
</feature>
<dbReference type="AlphaFoldDB" id="A0A672FXH9"/>
<comment type="subcellular location">
    <subcellularLocation>
        <location evidence="1">Membrane</location>
    </subcellularLocation>
</comment>
<dbReference type="Proteomes" id="UP000472267">
    <property type="component" value="Chromosome 5"/>
</dbReference>
<feature type="transmembrane region" description="Helical" evidence="5">
    <location>
        <begin position="237"/>
        <end position="257"/>
    </location>
</feature>
<feature type="domain" description="G-protein coupled receptors family 1 profile" evidence="6">
    <location>
        <begin position="39"/>
        <end position="284"/>
    </location>
</feature>
<dbReference type="GO" id="GO:0004984">
    <property type="term" value="F:olfactory receptor activity"/>
    <property type="evidence" value="ECO:0007669"/>
    <property type="project" value="TreeGrafter"/>
</dbReference>
<keyword evidence="4 5" id="KW-0472">Membrane</keyword>
<feature type="transmembrane region" description="Helical" evidence="5">
    <location>
        <begin position="21"/>
        <end position="39"/>
    </location>
</feature>
<dbReference type="FunFam" id="1.20.1070.10:FF:000096">
    <property type="entry name" value="Odorant receptor 131-2"/>
    <property type="match status" value="1"/>
</dbReference>
<dbReference type="PANTHER" id="PTHR26451">
    <property type="entry name" value="G_PROTEIN_RECEP_F1_2 DOMAIN-CONTAINING PROTEIN"/>
    <property type="match status" value="1"/>
</dbReference>
<accession>A0A672FXH9</accession>
<feature type="transmembrane region" description="Helical" evidence="5">
    <location>
        <begin position="109"/>
        <end position="127"/>
    </location>
</feature>
<sequence length="315" mass="36155">MDIISSGRNGIASSGIPDLSADLLATTVGVILGIMINYINATMVHTFSKHYIFKTNPRYILFIHLVLNDMIQLTVVISLFLLTYIFNTIYVLLCALFILPSVLTTQNTPLNLLFMAVECYISVCIPLRYNQLCTVKRTYAVIGTIWAVSCLSVLPDMIVLLTTESQQFLLSLVICHRDTVFRSSYIRNKRDGTHIAFLVIVWLTLYYTFFRILFVAKTADVNANKARNTILLHGFQVLLCMTVYVQPMFTQFLLSLFPRQRGLVFFTVFVISQILPRFSNPIVYGVRDTTFRKYFKRYLSCGVTRHVHPQTEFKF</sequence>
<dbReference type="OMA" id="FAHLVLN"/>
<dbReference type="InterPro" id="IPR000276">
    <property type="entry name" value="GPCR_Rhodpsn"/>
</dbReference>
<dbReference type="Gene3D" id="1.20.1070.10">
    <property type="entry name" value="Rhodopsin 7-helix transmembrane proteins"/>
    <property type="match status" value="1"/>
</dbReference>
<evidence type="ECO:0000256" key="4">
    <source>
        <dbReference type="ARBA" id="ARBA00023136"/>
    </source>
</evidence>
<dbReference type="InParanoid" id="A0A672FXH9"/>
<reference evidence="7" key="3">
    <citation type="submission" date="2025-09" db="UniProtKB">
        <authorList>
            <consortium name="Ensembl"/>
        </authorList>
    </citation>
    <scope>IDENTIFICATION</scope>
</reference>
<evidence type="ECO:0000256" key="2">
    <source>
        <dbReference type="ARBA" id="ARBA00022692"/>
    </source>
</evidence>
<protein>
    <submittedName>
        <fullName evidence="7">Odorant receptor 131-2-like</fullName>
    </submittedName>
</protein>
<evidence type="ECO:0000259" key="6">
    <source>
        <dbReference type="PROSITE" id="PS50262"/>
    </source>
</evidence>
<keyword evidence="8" id="KW-1185">Reference proteome</keyword>
<name>A0A672FXH9_SALFA</name>
<dbReference type="SUPFAM" id="SSF81321">
    <property type="entry name" value="Family A G protein-coupled receptor-like"/>
    <property type="match status" value="1"/>
</dbReference>
<dbReference type="GO" id="GO:0016020">
    <property type="term" value="C:membrane"/>
    <property type="evidence" value="ECO:0007669"/>
    <property type="project" value="UniProtKB-SubCell"/>
</dbReference>
<keyword evidence="3 5" id="KW-1133">Transmembrane helix</keyword>
<feature type="transmembrane region" description="Helical" evidence="5">
    <location>
        <begin position="139"/>
        <end position="161"/>
    </location>
</feature>
<reference evidence="7" key="1">
    <citation type="submission" date="2019-06" db="EMBL/GenBank/DDBJ databases">
        <authorList>
            <consortium name="Wellcome Sanger Institute Data Sharing"/>
        </authorList>
    </citation>
    <scope>NUCLEOTIDE SEQUENCE [LARGE SCALE GENOMIC DNA]</scope>
</reference>
<proteinExistence type="predicted"/>
<dbReference type="CDD" id="cd00637">
    <property type="entry name" value="7tm_classA_rhodopsin-like"/>
    <property type="match status" value="1"/>
</dbReference>
<gene>
    <name evidence="7" type="primary">LOC115388480</name>
</gene>